<organism evidence="1 2">
    <name type="scientific">Rhizopus oryzae</name>
    <name type="common">Mucormycosis agent</name>
    <name type="synonym">Rhizopus arrhizus var. delemar</name>
    <dbReference type="NCBI Taxonomy" id="64495"/>
    <lineage>
        <taxon>Eukaryota</taxon>
        <taxon>Fungi</taxon>
        <taxon>Fungi incertae sedis</taxon>
        <taxon>Mucoromycota</taxon>
        <taxon>Mucoromycotina</taxon>
        <taxon>Mucoromycetes</taxon>
        <taxon>Mucorales</taxon>
        <taxon>Mucorineae</taxon>
        <taxon>Rhizopodaceae</taxon>
        <taxon>Rhizopus</taxon>
    </lineage>
</organism>
<dbReference type="EMBL" id="JAANQT010016182">
    <property type="protein sequence ID" value="KAG1272033.1"/>
    <property type="molecule type" value="Genomic_DNA"/>
</dbReference>
<evidence type="ECO:0000313" key="2">
    <source>
        <dbReference type="Proteomes" id="UP000716291"/>
    </source>
</evidence>
<dbReference type="Proteomes" id="UP000716291">
    <property type="component" value="Unassembled WGS sequence"/>
</dbReference>
<reference evidence="1" key="1">
    <citation type="journal article" date="2020" name="Microb. Genom.">
        <title>Genetic diversity of clinical and environmental Mucorales isolates obtained from an investigation of mucormycosis cases among solid organ transplant recipients.</title>
        <authorList>
            <person name="Nguyen M.H."/>
            <person name="Kaul D."/>
            <person name="Muto C."/>
            <person name="Cheng S.J."/>
            <person name="Richter R.A."/>
            <person name="Bruno V.M."/>
            <person name="Liu G."/>
            <person name="Beyhan S."/>
            <person name="Sundermann A.J."/>
            <person name="Mounaud S."/>
            <person name="Pasculle A.W."/>
            <person name="Nierman W.C."/>
            <person name="Driscoll E."/>
            <person name="Cumbie R."/>
            <person name="Clancy C.J."/>
            <person name="Dupont C.L."/>
        </authorList>
    </citation>
    <scope>NUCLEOTIDE SEQUENCE</scope>
    <source>
        <strain evidence="1">GL11</strain>
    </source>
</reference>
<comment type="caution">
    <text evidence="1">The sequence shown here is derived from an EMBL/GenBank/DDBJ whole genome shotgun (WGS) entry which is preliminary data.</text>
</comment>
<name>A0A9P6WR36_RHIOR</name>
<accession>A0A9P6WR36</accession>
<sequence length="69" mass="7540">MLLMRDYGTVTAKSDPMWNCTAPDTSEGTAMSRAPWPRATQFCRKIDMPIAEISATSRGLPPTGHGERA</sequence>
<proteinExistence type="predicted"/>
<gene>
    <name evidence="1" type="ORF">G6F64_015555</name>
</gene>
<dbReference type="AlphaFoldDB" id="A0A9P6WR36"/>
<evidence type="ECO:0000313" key="1">
    <source>
        <dbReference type="EMBL" id="KAG1272033.1"/>
    </source>
</evidence>
<keyword evidence="2" id="KW-1185">Reference proteome</keyword>
<protein>
    <submittedName>
        <fullName evidence="1">Uncharacterized protein</fullName>
    </submittedName>
</protein>